<organism evidence="17 18">
    <name type="scientific">Penicillium atrosanguineum</name>
    <dbReference type="NCBI Taxonomy" id="1132637"/>
    <lineage>
        <taxon>Eukaryota</taxon>
        <taxon>Fungi</taxon>
        <taxon>Dikarya</taxon>
        <taxon>Ascomycota</taxon>
        <taxon>Pezizomycotina</taxon>
        <taxon>Eurotiomycetes</taxon>
        <taxon>Eurotiomycetidae</taxon>
        <taxon>Eurotiales</taxon>
        <taxon>Aspergillaceae</taxon>
        <taxon>Penicillium</taxon>
    </lineage>
</organism>
<dbReference type="Gene3D" id="3.30.420.10">
    <property type="entry name" value="Ribonuclease H-like superfamily/Ribonuclease H"/>
    <property type="match status" value="1"/>
</dbReference>
<dbReference type="PANTHER" id="PTHR42648:SF11">
    <property type="entry name" value="TRANSPOSON TY4-P GAG-POL POLYPROTEIN"/>
    <property type="match status" value="1"/>
</dbReference>
<comment type="caution">
    <text evidence="17">The sequence shown here is derived from an EMBL/GenBank/DDBJ whole genome shotgun (WGS) entry which is preliminary data.</text>
</comment>
<dbReference type="GO" id="GO:0046872">
    <property type="term" value="F:metal ion binding"/>
    <property type="evidence" value="ECO:0007669"/>
    <property type="project" value="UniProtKB-KW"/>
</dbReference>
<evidence type="ECO:0000256" key="2">
    <source>
        <dbReference type="ARBA" id="ARBA00022695"/>
    </source>
</evidence>
<dbReference type="GO" id="GO:0032196">
    <property type="term" value="P:transposition"/>
    <property type="evidence" value="ECO:0007669"/>
    <property type="project" value="UniProtKB-KW"/>
</dbReference>
<dbReference type="Pfam" id="PF25597">
    <property type="entry name" value="SH3_retrovirus"/>
    <property type="match status" value="1"/>
</dbReference>
<keyword evidence="2" id="KW-0548">Nucleotidyltransferase</keyword>
<dbReference type="InterPro" id="IPR057670">
    <property type="entry name" value="SH3_retrovirus"/>
</dbReference>
<dbReference type="InterPro" id="IPR012337">
    <property type="entry name" value="RNaseH-like_sf"/>
</dbReference>
<dbReference type="InterPro" id="IPR036397">
    <property type="entry name" value="RNaseH_sf"/>
</dbReference>
<dbReference type="GO" id="GO:0004519">
    <property type="term" value="F:endonuclease activity"/>
    <property type="evidence" value="ECO:0007669"/>
    <property type="project" value="UniProtKB-KW"/>
</dbReference>
<dbReference type="GO" id="GO:0003964">
    <property type="term" value="F:RNA-directed DNA polymerase activity"/>
    <property type="evidence" value="ECO:0007669"/>
    <property type="project" value="UniProtKB-KW"/>
</dbReference>
<evidence type="ECO:0000256" key="14">
    <source>
        <dbReference type="ARBA" id="ARBA00048173"/>
    </source>
</evidence>
<evidence type="ECO:0000256" key="1">
    <source>
        <dbReference type="ARBA" id="ARBA00022578"/>
    </source>
</evidence>
<evidence type="ECO:0000256" key="10">
    <source>
        <dbReference type="ARBA" id="ARBA00022918"/>
    </source>
</evidence>
<dbReference type="GO" id="GO:0006310">
    <property type="term" value="P:DNA recombination"/>
    <property type="evidence" value="ECO:0007669"/>
    <property type="project" value="UniProtKB-KW"/>
</dbReference>
<keyword evidence="12" id="KW-0238">DNA-binding</keyword>
<evidence type="ECO:0000256" key="13">
    <source>
        <dbReference type="ARBA" id="ARBA00023172"/>
    </source>
</evidence>
<evidence type="ECO:0000256" key="8">
    <source>
        <dbReference type="ARBA" id="ARBA00022884"/>
    </source>
</evidence>
<dbReference type="InterPro" id="IPR001584">
    <property type="entry name" value="Integrase_cat-core"/>
</dbReference>
<evidence type="ECO:0000256" key="15">
    <source>
        <dbReference type="ARBA" id="ARBA00049244"/>
    </source>
</evidence>
<name>A0A9W9H1Q2_9EURO</name>
<keyword evidence="18" id="KW-1185">Reference proteome</keyword>
<keyword evidence="5" id="KW-0255">Endonuclease</keyword>
<dbReference type="GO" id="GO:0005634">
    <property type="term" value="C:nucleus"/>
    <property type="evidence" value="ECO:0007669"/>
    <property type="project" value="UniProtKB-ARBA"/>
</dbReference>
<evidence type="ECO:0000256" key="12">
    <source>
        <dbReference type="ARBA" id="ARBA00023125"/>
    </source>
</evidence>
<gene>
    <name evidence="17" type="ORF">N7476_010409</name>
</gene>
<keyword evidence="1" id="KW-0815">Transposition</keyword>
<evidence type="ECO:0000256" key="11">
    <source>
        <dbReference type="ARBA" id="ARBA00022932"/>
    </source>
</evidence>
<protein>
    <submittedName>
        <fullName evidence="17">Uncharacterized protein</fullName>
    </submittedName>
</protein>
<keyword evidence="10" id="KW-0695">RNA-directed DNA polymerase</keyword>
<feature type="region of interest" description="Disordered" evidence="16">
    <location>
        <begin position="223"/>
        <end position="269"/>
    </location>
</feature>
<comment type="catalytic activity">
    <reaction evidence="14">
        <text>DNA(n) + a 2'-deoxyribonucleoside 5'-triphosphate = DNA(n+1) + diphosphate</text>
        <dbReference type="Rhea" id="RHEA:22508"/>
        <dbReference type="Rhea" id="RHEA-COMP:17339"/>
        <dbReference type="Rhea" id="RHEA-COMP:17340"/>
        <dbReference type="ChEBI" id="CHEBI:33019"/>
        <dbReference type="ChEBI" id="CHEBI:61560"/>
        <dbReference type="ChEBI" id="CHEBI:173112"/>
        <dbReference type="EC" id="2.7.7.49"/>
    </reaction>
</comment>
<dbReference type="EMBL" id="JAPZBO010000009">
    <property type="protein sequence ID" value="KAJ5303610.1"/>
    <property type="molecule type" value="Genomic_DNA"/>
</dbReference>
<reference evidence="17" key="2">
    <citation type="journal article" date="2023" name="IMA Fungus">
        <title>Comparative genomic study of the Penicillium genus elucidates a diverse pangenome and 15 lateral gene transfer events.</title>
        <authorList>
            <person name="Petersen C."/>
            <person name="Sorensen T."/>
            <person name="Nielsen M.R."/>
            <person name="Sondergaard T.E."/>
            <person name="Sorensen J.L."/>
            <person name="Fitzpatrick D.A."/>
            <person name="Frisvad J.C."/>
            <person name="Nielsen K.L."/>
        </authorList>
    </citation>
    <scope>NUCLEOTIDE SEQUENCE</scope>
    <source>
        <strain evidence="17">IBT 21472</strain>
    </source>
</reference>
<keyword evidence="3" id="KW-0540">Nuclease</keyword>
<sequence length="269" mass="30633">MIDFARIQFNIRIKRIHLDGDRSIDADKLRNQGIEVVVSPPYQPEQNPFAERSGGIIVSRARAMIIQAALPEHLWPEAVQTAVYLINRTPNKQLDWKSPYQALYDSLDQKPGYMQQKPDLSNLRVYGCKAFVRITIIPRLAKMKPRAMIGYLVGFKASNIWRIWVPRAGRIINARDCIFDETSFYQPNSPYDLVNDQSGAPMEPLIVLEFNLVITETSIEETIDDPLTIPCEPPLNETSDTEEEDIDEDHILGDQPLSPIEPESDLEVS</sequence>
<evidence type="ECO:0000313" key="18">
    <source>
        <dbReference type="Proteomes" id="UP001147746"/>
    </source>
</evidence>
<evidence type="ECO:0000256" key="4">
    <source>
        <dbReference type="ARBA" id="ARBA00022723"/>
    </source>
</evidence>
<keyword evidence="11" id="KW-0239">DNA-directed DNA polymerase</keyword>
<dbReference type="GO" id="GO:0015074">
    <property type="term" value="P:DNA integration"/>
    <property type="evidence" value="ECO:0007669"/>
    <property type="project" value="UniProtKB-KW"/>
</dbReference>
<dbReference type="GO" id="GO:0003723">
    <property type="term" value="F:RNA binding"/>
    <property type="evidence" value="ECO:0007669"/>
    <property type="project" value="UniProtKB-KW"/>
</dbReference>
<dbReference type="PANTHER" id="PTHR42648">
    <property type="entry name" value="TRANSPOSASE, PUTATIVE-RELATED"/>
    <property type="match status" value="1"/>
</dbReference>
<dbReference type="GO" id="GO:0003677">
    <property type="term" value="F:DNA binding"/>
    <property type="evidence" value="ECO:0007669"/>
    <property type="project" value="UniProtKB-KW"/>
</dbReference>
<keyword evidence="9" id="KW-0229">DNA integration</keyword>
<dbReference type="InterPro" id="IPR039537">
    <property type="entry name" value="Retrotran_Ty1/copia-like"/>
</dbReference>
<evidence type="ECO:0000256" key="5">
    <source>
        <dbReference type="ARBA" id="ARBA00022759"/>
    </source>
</evidence>
<evidence type="ECO:0000256" key="7">
    <source>
        <dbReference type="ARBA" id="ARBA00022842"/>
    </source>
</evidence>
<dbReference type="PROSITE" id="PS50994">
    <property type="entry name" value="INTEGRASE"/>
    <property type="match status" value="1"/>
</dbReference>
<keyword evidence="4" id="KW-0479">Metal-binding</keyword>
<reference evidence="17" key="1">
    <citation type="submission" date="2022-12" db="EMBL/GenBank/DDBJ databases">
        <authorList>
            <person name="Petersen C."/>
        </authorList>
    </citation>
    <scope>NUCLEOTIDE SEQUENCE</scope>
    <source>
        <strain evidence="17">IBT 21472</strain>
    </source>
</reference>
<accession>A0A9W9H1Q2</accession>
<evidence type="ECO:0000256" key="3">
    <source>
        <dbReference type="ARBA" id="ARBA00022722"/>
    </source>
</evidence>
<dbReference type="SUPFAM" id="SSF53098">
    <property type="entry name" value="Ribonuclease H-like"/>
    <property type="match status" value="1"/>
</dbReference>
<dbReference type="GO" id="GO:0003887">
    <property type="term" value="F:DNA-directed DNA polymerase activity"/>
    <property type="evidence" value="ECO:0007669"/>
    <property type="project" value="UniProtKB-KW"/>
</dbReference>
<keyword evidence="6" id="KW-0378">Hydrolase</keyword>
<feature type="compositionally biased region" description="Acidic residues" evidence="16">
    <location>
        <begin position="239"/>
        <end position="248"/>
    </location>
</feature>
<keyword evidence="13" id="KW-0233">DNA recombination</keyword>
<evidence type="ECO:0000256" key="9">
    <source>
        <dbReference type="ARBA" id="ARBA00022908"/>
    </source>
</evidence>
<comment type="catalytic activity">
    <reaction evidence="15">
        <text>DNA(n) + a 2'-deoxyribonucleoside 5'-triphosphate = DNA(n+1) + diphosphate</text>
        <dbReference type="Rhea" id="RHEA:22508"/>
        <dbReference type="Rhea" id="RHEA-COMP:17339"/>
        <dbReference type="Rhea" id="RHEA-COMP:17340"/>
        <dbReference type="ChEBI" id="CHEBI:33019"/>
        <dbReference type="ChEBI" id="CHEBI:61560"/>
        <dbReference type="ChEBI" id="CHEBI:173112"/>
        <dbReference type="EC" id="2.7.7.7"/>
    </reaction>
</comment>
<keyword evidence="8" id="KW-0694">RNA-binding</keyword>
<evidence type="ECO:0000256" key="6">
    <source>
        <dbReference type="ARBA" id="ARBA00022801"/>
    </source>
</evidence>
<keyword evidence="7" id="KW-0460">Magnesium</keyword>
<keyword evidence="11" id="KW-0808">Transferase</keyword>
<evidence type="ECO:0000313" key="17">
    <source>
        <dbReference type="EMBL" id="KAJ5303610.1"/>
    </source>
</evidence>
<proteinExistence type="predicted"/>
<dbReference type="Proteomes" id="UP001147746">
    <property type="component" value="Unassembled WGS sequence"/>
</dbReference>
<dbReference type="AlphaFoldDB" id="A0A9W9H1Q2"/>
<dbReference type="GO" id="GO:0016787">
    <property type="term" value="F:hydrolase activity"/>
    <property type="evidence" value="ECO:0007669"/>
    <property type="project" value="UniProtKB-KW"/>
</dbReference>
<evidence type="ECO:0000256" key="16">
    <source>
        <dbReference type="SAM" id="MobiDB-lite"/>
    </source>
</evidence>